<feature type="domain" description="Porin" evidence="5">
    <location>
        <begin position="9"/>
        <end position="323"/>
    </location>
</feature>
<evidence type="ECO:0000259" key="5">
    <source>
        <dbReference type="Pfam" id="PF13609"/>
    </source>
</evidence>
<evidence type="ECO:0000256" key="2">
    <source>
        <dbReference type="ARBA" id="ARBA00022729"/>
    </source>
</evidence>
<name>A0ABW8PT93_9GAMM</name>
<dbReference type="Pfam" id="PF13609">
    <property type="entry name" value="Porin_4"/>
    <property type="match status" value="1"/>
</dbReference>
<feature type="signal peptide" evidence="4">
    <location>
        <begin position="1"/>
        <end position="22"/>
    </location>
</feature>
<dbReference type="RefSeq" id="WP_405335958.1">
    <property type="nucleotide sequence ID" value="NZ_JBANFI010000001.1"/>
</dbReference>
<evidence type="ECO:0000256" key="4">
    <source>
        <dbReference type="SAM" id="SignalP"/>
    </source>
</evidence>
<proteinExistence type="predicted"/>
<evidence type="ECO:0000256" key="1">
    <source>
        <dbReference type="ARBA" id="ARBA00004571"/>
    </source>
</evidence>
<keyword evidence="2 4" id="KW-0732">Signal</keyword>
<gene>
    <name evidence="6" type="ORF">V6U78_00475</name>
</gene>
<dbReference type="Proteomes" id="UP001621714">
    <property type="component" value="Unassembled WGS sequence"/>
</dbReference>
<reference evidence="6 7" key="1">
    <citation type="submission" date="2024-02" db="EMBL/GenBank/DDBJ databases">
        <title>Marinospirillum sp. MEB 164 isolated from Lonar lake sediment.</title>
        <authorList>
            <person name="Joshi A."/>
            <person name="Thite S."/>
        </authorList>
    </citation>
    <scope>NUCLEOTIDE SEQUENCE [LARGE SCALE GENOMIC DNA]</scope>
    <source>
        <strain evidence="6 7">MEB164</strain>
    </source>
</reference>
<organism evidence="6 7">
    <name type="scientific">Marinospirillum alkalitolerans</name>
    <dbReference type="NCBI Taxonomy" id="3123374"/>
    <lineage>
        <taxon>Bacteria</taxon>
        <taxon>Pseudomonadati</taxon>
        <taxon>Pseudomonadota</taxon>
        <taxon>Gammaproteobacteria</taxon>
        <taxon>Oceanospirillales</taxon>
        <taxon>Oceanospirillaceae</taxon>
        <taxon>Marinospirillum</taxon>
    </lineage>
</organism>
<dbReference type="InterPro" id="IPR050298">
    <property type="entry name" value="Gram-neg_bact_OMP"/>
</dbReference>
<keyword evidence="7" id="KW-1185">Reference proteome</keyword>
<comment type="caution">
    <text evidence="6">The sequence shown here is derived from an EMBL/GenBank/DDBJ whole genome shotgun (WGS) entry which is preliminary data.</text>
</comment>
<dbReference type="SUPFAM" id="SSF56935">
    <property type="entry name" value="Porins"/>
    <property type="match status" value="1"/>
</dbReference>
<feature type="chain" id="PRO_5045774144" evidence="4">
    <location>
        <begin position="23"/>
        <end position="340"/>
    </location>
</feature>
<keyword evidence="3" id="KW-0472">Membrane</keyword>
<evidence type="ECO:0000313" key="6">
    <source>
        <dbReference type="EMBL" id="MFK7159510.1"/>
    </source>
</evidence>
<dbReference type="PANTHER" id="PTHR34501:SF2">
    <property type="entry name" value="OUTER MEMBRANE PORIN F-RELATED"/>
    <property type="match status" value="1"/>
</dbReference>
<accession>A0ABW8PT93</accession>
<dbReference type="InterPro" id="IPR023614">
    <property type="entry name" value="Porin_dom_sf"/>
</dbReference>
<protein>
    <submittedName>
        <fullName evidence="6">Porin</fullName>
    </submittedName>
</protein>
<dbReference type="CDD" id="cd00342">
    <property type="entry name" value="gram_neg_porins"/>
    <property type="match status" value="1"/>
</dbReference>
<sequence>MMKKTLLASAIATSLVAGSAQAVTLFQNDSLRFDHYGRIQLQLKNDDGDNEIQNNGSRFGFRVTHTINDNLTAFGRAEFRFEADERRRGRNTGDDRIFNDLRNTYIGLQGGWGKVTVGNFDGIYFSAVSSVLDLFEEDGYRALVEGGDRARGDTLAFETADLGGLRLGLAARHYANVGANNDDEEWNLQAYVQYTGIDNLTLALAVDQNNEDTGAGLVNDGNEYDPVIGLSATYRLDALTASVLLETSGESRSAGLGLSYNYGQGDIYAAATWHDSWVVVKDGDVEVSSSGQESGIDFGLGANYKFTSNFRAYAEIARGNEDNSKIGDQTNFTVGARLSW</sequence>
<dbReference type="PANTHER" id="PTHR34501">
    <property type="entry name" value="PROTEIN YDDL-RELATED"/>
    <property type="match status" value="1"/>
</dbReference>
<evidence type="ECO:0000256" key="3">
    <source>
        <dbReference type="ARBA" id="ARBA00023136"/>
    </source>
</evidence>
<dbReference type="EMBL" id="JBANFI010000001">
    <property type="protein sequence ID" value="MFK7159510.1"/>
    <property type="molecule type" value="Genomic_DNA"/>
</dbReference>
<comment type="subcellular location">
    <subcellularLocation>
        <location evidence="1">Cell outer membrane</location>
        <topology evidence="1">Multi-pass membrane protein</topology>
    </subcellularLocation>
</comment>
<dbReference type="Gene3D" id="2.40.160.10">
    <property type="entry name" value="Porin"/>
    <property type="match status" value="1"/>
</dbReference>
<evidence type="ECO:0000313" key="7">
    <source>
        <dbReference type="Proteomes" id="UP001621714"/>
    </source>
</evidence>
<dbReference type="InterPro" id="IPR033900">
    <property type="entry name" value="Gram_neg_porin_domain"/>
</dbReference>